<evidence type="ECO:0000259" key="4">
    <source>
        <dbReference type="Pfam" id="PF16699"/>
    </source>
</evidence>
<comment type="subcellular location">
    <subcellularLocation>
        <location evidence="1">Nucleus</location>
    </subcellularLocation>
</comment>
<feature type="domain" description="Cleavage stimulation factor subunit 1 dimerisation" evidence="4">
    <location>
        <begin position="51"/>
        <end position="92"/>
    </location>
</feature>
<dbReference type="InterPro" id="IPR032028">
    <property type="entry name" value="CSTF1_dimer"/>
</dbReference>
<evidence type="ECO:0000256" key="1">
    <source>
        <dbReference type="ARBA" id="ARBA00004123"/>
    </source>
</evidence>
<name>A0A8S4R3I1_9NEOP</name>
<feature type="non-terminal residue" evidence="5">
    <location>
        <position position="1"/>
    </location>
</feature>
<dbReference type="EMBL" id="CAKXAJ010024091">
    <property type="protein sequence ID" value="CAH2228364.1"/>
    <property type="molecule type" value="Genomic_DNA"/>
</dbReference>
<keyword evidence="2" id="KW-0507">mRNA processing</keyword>
<evidence type="ECO:0000256" key="3">
    <source>
        <dbReference type="ARBA" id="ARBA00023242"/>
    </source>
</evidence>
<dbReference type="InterPro" id="IPR044633">
    <property type="entry name" value="CstF1-like"/>
</dbReference>
<accession>A0A8S4R3I1</accession>
<dbReference type="PANTHER" id="PTHR44133">
    <property type="entry name" value="CLEAVAGE STIMULATION FACTOR SUBUNIT 1"/>
    <property type="match status" value="1"/>
</dbReference>
<keyword evidence="3" id="KW-0539">Nucleus</keyword>
<evidence type="ECO:0000313" key="5">
    <source>
        <dbReference type="EMBL" id="CAH2228364.1"/>
    </source>
</evidence>
<organism evidence="5 6">
    <name type="scientific">Pararge aegeria aegeria</name>
    <dbReference type="NCBI Taxonomy" id="348720"/>
    <lineage>
        <taxon>Eukaryota</taxon>
        <taxon>Metazoa</taxon>
        <taxon>Ecdysozoa</taxon>
        <taxon>Arthropoda</taxon>
        <taxon>Hexapoda</taxon>
        <taxon>Insecta</taxon>
        <taxon>Pterygota</taxon>
        <taxon>Neoptera</taxon>
        <taxon>Endopterygota</taxon>
        <taxon>Lepidoptera</taxon>
        <taxon>Glossata</taxon>
        <taxon>Ditrysia</taxon>
        <taxon>Papilionoidea</taxon>
        <taxon>Nymphalidae</taxon>
        <taxon>Satyrinae</taxon>
        <taxon>Satyrini</taxon>
        <taxon>Parargina</taxon>
        <taxon>Pararge</taxon>
    </lineage>
</organism>
<gene>
    <name evidence="5" type="primary">jg2722</name>
    <name evidence="5" type="ORF">PAEG_LOCUS8323</name>
</gene>
<reference evidence="5" key="1">
    <citation type="submission" date="2022-03" db="EMBL/GenBank/DDBJ databases">
        <authorList>
            <person name="Lindestad O."/>
        </authorList>
    </citation>
    <scope>NUCLEOTIDE SEQUENCE</scope>
</reference>
<protein>
    <submittedName>
        <fullName evidence="5">Jg2722 protein</fullName>
    </submittedName>
</protein>
<dbReference type="GO" id="GO:0005848">
    <property type="term" value="C:mRNA cleavage stimulating factor complex"/>
    <property type="evidence" value="ECO:0007669"/>
    <property type="project" value="InterPro"/>
</dbReference>
<dbReference type="GO" id="GO:0031124">
    <property type="term" value="P:mRNA 3'-end processing"/>
    <property type="evidence" value="ECO:0007669"/>
    <property type="project" value="InterPro"/>
</dbReference>
<sequence>KHPDTRTMFCFGEAEHSEETCIPEISIFSKACGVVQWASLVDYSLNTFSLCQLYYDGFQPIAATLSAAVHADPPCPPSDRLLNLMMVGLQHEPDRKDRLAASSGAEHLLGTTGFDLEFEMDASSLAPEPATYETAYVTSHKMSCRAGAFSSCGQLVATGSVDASIKV</sequence>
<proteinExistence type="predicted"/>
<comment type="caution">
    <text evidence="5">The sequence shown here is derived from an EMBL/GenBank/DDBJ whole genome shotgun (WGS) entry which is preliminary data.</text>
</comment>
<evidence type="ECO:0000313" key="6">
    <source>
        <dbReference type="Proteomes" id="UP000838756"/>
    </source>
</evidence>
<evidence type="ECO:0000256" key="2">
    <source>
        <dbReference type="ARBA" id="ARBA00022664"/>
    </source>
</evidence>
<dbReference type="InterPro" id="IPR038184">
    <property type="entry name" value="CSTF1_dimer_sf"/>
</dbReference>
<dbReference type="Proteomes" id="UP000838756">
    <property type="component" value="Unassembled WGS sequence"/>
</dbReference>
<dbReference type="AlphaFoldDB" id="A0A8S4R3I1"/>
<dbReference type="Gene3D" id="1.20.960.50">
    <property type="entry name" value="Cleavage stimulation factor subunit 1, dimerisation domain"/>
    <property type="match status" value="1"/>
</dbReference>
<dbReference type="GO" id="GO:0003723">
    <property type="term" value="F:RNA binding"/>
    <property type="evidence" value="ECO:0007669"/>
    <property type="project" value="TreeGrafter"/>
</dbReference>
<dbReference type="Pfam" id="PF16699">
    <property type="entry name" value="CSTF1_dimer"/>
    <property type="match status" value="1"/>
</dbReference>
<keyword evidence="6" id="KW-1185">Reference proteome</keyword>
<dbReference type="OrthoDB" id="14421at2759"/>
<dbReference type="PANTHER" id="PTHR44133:SF2">
    <property type="entry name" value="CLEAVAGE STIMULATION FACTOR SUBUNIT 1"/>
    <property type="match status" value="1"/>
</dbReference>